<dbReference type="InterPro" id="IPR000719">
    <property type="entry name" value="Prot_kinase_dom"/>
</dbReference>
<keyword evidence="5" id="KW-0067">ATP-binding</keyword>
<evidence type="ECO:0000256" key="5">
    <source>
        <dbReference type="ARBA" id="ARBA00022840"/>
    </source>
</evidence>
<keyword evidence="4 7" id="KW-0418">Kinase</keyword>
<dbReference type="KEGG" id="pchm:VFPPC_11760"/>
<keyword evidence="2" id="KW-0808">Transferase</keyword>
<dbReference type="SMART" id="SM00220">
    <property type="entry name" value="S_TKc"/>
    <property type="match status" value="1"/>
</dbReference>
<evidence type="ECO:0000313" key="7">
    <source>
        <dbReference type="EMBL" id="OAQ58017.2"/>
    </source>
</evidence>
<gene>
    <name evidence="7" type="ORF">VFPPC_11760</name>
</gene>
<evidence type="ECO:0000256" key="1">
    <source>
        <dbReference type="ARBA" id="ARBA00022527"/>
    </source>
</evidence>
<evidence type="ECO:0000256" key="4">
    <source>
        <dbReference type="ARBA" id="ARBA00022777"/>
    </source>
</evidence>
<dbReference type="Gene3D" id="1.10.510.10">
    <property type="entry name" value="Transferase(Phosphotransferase) domain 1"/>
    <property type="match status" value="1"/>
</dbReference>
<reference evidence="7 8" key="1">
    <citation type="journal article" date="2016" name="PLoS Pathog.">
        <title>Biosynthesis of antibiotic leucinostatins in bio-control fungus Purpureocillium lilacinum and their inhibition on phytophthora revealed by genome mining.</title>
        <authorList>
            <person name="Wang G."/>
            <person name="Liu Z."/>
            <person name="Lin R."/>
            <person name="Li E."/>
            <person name="Mao Z."/>
            <person name="Ling J."/>
            <person name="Yang Y."/>
            <person name="Yin W.B."/>
            <person name="Xie B."/>
        </authorList>
    </citation>
    <scope>NUCLEOTIDE SEQUENCE [LARGE SCALE GENOMIC DNA]</scope>
    <source>
        <strain evidence="7">170</strain>
    </source>
</reference>
<evidence type="ECO:0000313" key="8">
    <source>
        <dbReference type="Proteomes" id="UP000078397"/>
    </source>
</evidence>
<keyword evidence="8" id="KW-1185">Reference proteome</keyword>
<proteinExistence type="predicted"/>
<dbReference type="EMBL" id="LSBJ02000002">
    <property type="protein sequence ID" value="OAQ58017.2"/>
    <property type="molecule type" value="Genomic_DNA"/>
</dbReference>
<accession>A0A179EXU3</accession>
<dbReference type="Gene3D" id="3.30.200.20">
    <property type="entry name" value="Phosphorylase Kinase, domain 1"/>
    <property type="match status" value="1"/>
</dbReference>
<dbReference type="AlphaFoldDB" id="A0A179EXU3"/>
<dbReference type="Proteomes" id="UP000078397">
    <property type="component" value="Unassembled WGS sequence"/>
</dbReference>
<keyword evidence="1" id="KW-0723">Serine/threonine-protein kinase</keyword>
<name>A0A179EXU3_METCM</name>
<dbReference type="PROSITE" id="PS00108">
    <property type="entry name" value="PROTEIN_KINASE_ST"/>
    <property type="match status" value="1"/>
</dbReference>
<evidence type="ECO:0000256" key="3">
    <source>
        <dbReference type="ARBA" id="ARBA00022741"/>
    </source>
</evidence>
<dbReference type="Pfam" id="PF00069">
    <property type="entry name" value="Pkinase"/>
    <property type="match status" value="2"/>
</dbReference>
<dbReference type="InterPro" id="IPR008271">
    <property type="entry name" value="Ser/Thr_kinase_AS"/>
</dbReference>
<dbReference type="GO" id="GO:0005524">
    <property type="term" value="F:ATP binding"/>
    <property type="evidence" value="ECO:0007669"/>
    <property type="project" value="UniProtKB-KW"/>
</dbReference>
<dbReference type="OrthoDB" id="68483at2759"/>
<dbReference type="RefSeq" id="XP_022283922.1">
    <property type="nucleotide sequence ID" value="XM_022428779.1"/>
</dbReference>
<keyword evidence="3" id="KW-0547">Nucleotide-binding</keyword>
<evidence type="ECO:0000256" key="2">
    <source>
        <dbReference type="ARBA" id="ARBA00022679"/>
    </source>
</evidence>
<protein>
    <submittedName>
        <fullName evidence="7">CAMKK/META protein kinase</fullName>
    </submittedName>
</protein>
<organism evidence="7 8">
    <name type="scientific">Pochonia chlamydosporia 170</name>
    <dbReference type="NCBI Taxonomy" id="1380566"/>
    <lineage>
        <taxon>Eukaryota</taxon>
        <taxon>Fungi</taxon>
        <taxon>Dikarya</taxon>
        <taxon>Ascomycota</taxon>
        <taxon>Pezizomycotina</taxon>
        <taxon>Sordariomycetes</taxon>
        <taxon>Hypocreomycetidae</taxon>
        <taxon>Hypocreales</taxon>
        <taxon>Clavicipitaceae</taxon>
        <taxon>Pochonia</taxon>
    </lineage>
</organism>
<dbReference type="InterPro" id="IPR011009">
    <property type="entry name" value="Kinase-like_dom_sf"/>
</dbReference>
<dbReference type="PANTHER" id="PTHR43895:SF152">
    <property type="entry name" value="SERINE_THREONINE-PROTEIN KINASE TOS3"/>
    <property type="match status" value="1"/>
</dbReference>
<dbReference type="GO" id="GO:0004674">
    <property type="term" value="F:protein serine/threonine kinase activity"/>
    <property type="evidence" value="ECO:0007669"/>
    <property type="project" value="UniProtKB-KW"/>
</dbReference>
<dbReference type="SUPFAM" id="SSF56112">
    <property type="entry name" value="Protein kinase-like (PK-like)"/>
    <property type="match status" value="1"/>
</dbReference>
<dbReference type="PANTHER" id="PTHR43895">
    <property type="entry name" value="CALCIUM/CALMODULIN-DEPENDENT PROTEIN KINASE KINASE-RELATED"/>
    <property type="match status" value="1"/>
</dbReference>
<comment type="caution">
    <text evidence="7">The sequence shown here is derived from an EMBL/GenBank/DDBJ whole genome shotgun (WGS) entry which is preliminary data.</text>
</comment>
<dbReference type="GO" id="GO:0007165">
    <property type="term" value="P:signal transduction"/>
    <property type="evidence" value="ECO:0007669"/>
    <property type="project" value="TreeGrafter"/>
</dbReference>
<feature type="domain" description="Protein kinase" evidence="6">
    <location>
        <begin position="44"/>
        <end position="462"/>
    </location>
</feature>
<sequence>MAVGALKRPEAEAYTRKTFRTQRNQVAPYVGYNYTTGNKTINQYEIISELHRGPNTKVKLGIDTNTGGNVVIKIVPRHGPSKRANRTTCTEITALERINHPNIVTLLETIDDRTFDKIYLVLEYMELGDIPWRRECCELQRLMADLEDHMPQPPHMECSCGTASWFQSCASRPLERENSAQRNMTNTNEWVAKRPPLTSLSNATLWFDNVPHDPDEPNKGKGGATQCPCSGNILCLPKFAGAMEERHFYVPCLTFDQIRDILRGTLHGLVYLHSNGIYHRDIKPANLLLSKEFHVKIADFDISYIHPNLDRLIDEEGHGPKRVEQINDDALLKTVGTPAFMAPELCYPVCDEPLPITAQIDVWSLGVTLYCFIFAKLPFVAENTFLLYRKIATEQIHLPRKRLKPVMQPERSKLSSACRCCNRNQSEYEDVDEQLIDLVNRMLTRDPRLRIRPEEILSHSWMLQGTLAPGVGSSEDGTGLVSTK</sequence>
<dbReference type="STRING" id="1380566.A0A179EXU3"/>
<dbReference type="PROSITE" id="PS50011">
    <property type="entry name" value="PROTEIN_KINASE_DOM"/>
    <property type="match status" value="1"/>
</dbReference>
<dbReference type="GeneID" id="28853846"/>
<evidence type="ECO:0000259" key="6">
    <source>
        <dbReference type="PROSITE" id="PS50011"/>
    </source>
</evidence>